<name>A0ACB8QR96_9AGAM</name>
<dbReference type="Proteomes" id="UP000814128">
    <property type="component" value="Unassembled WGS sequence"/>
</dbReference>
<protein>
    <submittedName>
        <fullName evidence="1">Kinase-like domain-containing protein</fullName>
    </submittedName>
</protein>
<gene>
    <name evidence="1" type="ORF">K488DRAFT_45907</name>
</gene>
<accession>A0ACB8QR96</accession>
<comment type="caution">
    <text evidence="1">The sequence shown here is derived from an EMBL/GenBank/DDBJ whole genome shotgun (WGS) entry which is preliminary data.</text>
</comment>
<reference evidence="1" key="1">
    <citation type="submission" date="2021-02" db="EMBL/GenBank/DDBJ databases">
        <authorList>
            <consortium name="DOE Joint Genome Institute"/>
            <person name="Ahrendt S."/>
            <person name="Looney B.P."/>
            <person name="Miyauchi S."/>
            <person name="Morin E."/>
            <person name="Drula E."/>
            <person name="Courty P.E."/>
            <person name="Chicoki N."/>
            <person name="Fauchery L."/>
            <person name="Kohler A."/>
            <person name="Kuo A."/>
            <person name="Labutti K."/>
            <person name="Pangilinan J."/>
            <person name="Lipzen A."/>
            <person name="Riley R."/>
            <person name="Andreopoulos W."/>
            <person name="He G."/>
            <person name="Johnson J."/>
            <person name="Barry K.W."/>
            <person name="Grigoriev I.V."/>
            <person name="Nagy L."/>
            <person name="Hibbett D."/>
            <person name="Henrissat B."/>
            <person name="Matheny P.B."/>
            <person name="Labbe J."/>
            <person name="Martin F."/>
        </authorList>
    </citation>
    <scope>NUCLEOTIDE SEQUENCE</scope>
    <source>
        <strain evidence="1">EC-137</strain>
    </source>
</reference>
<organism evidence="1 2">
    <name type="scientific">Vararia minispora EC-137</name>
    <dbReference type="NCBI Taxonomy" id="1314806"/>
    <lineage>
        <taxon>Eukaryota</taxon>
        <taxon>Fungi</taxon>
        <taxon>Dikarya</taxon>
        <taxon>Basidiomycota</taxon>
        <taxon>Agaricomycotina</taxon>
        <taxon>Agaricomycetes</taxon>
        <taxon>Russulales</taxon>
        <taxon>Lachnocladiaceae</taxon>
        <taxon>Vararia</taxon>
    </lineage>
</organism>
<dbReference type="EMBL" id="MU273504">
    <property type="protein sequence ID" value="KAI0034202.1"/>
    <property type="molecule type" value="Genomic_DNA"/>
</dbReference>
<keyword evidence="2" id="KW-1185">Reference proteome</keyword>
<reference evidence="1" key="2">
    <citation type="journal article" date="2022" name="New Phytol.">
        <title>Evolutionary transition to the ectomycorrhizal habit in the genomes of a hyperdiverse lineage of mushroom-forming fungi.</title>
        <authorList>
            <person name="Looney B."/>
            <person name="Miyauchi S."/>
            <person name="Morin E."/>
            <person name="Drula E."/>
            <person name="Courty P.E."/>
            <person name="Kohler A."/>
            <person name="Kuo A."/>
            <person name="LaButti K."/>
            <person name="Pangilinan J."/>
            <person name="Lipzen A."/>
            <person name="Riley R."/>
            <person name="Andreopoulos W."/>
            <person name="He G."/>
            <person name="Johnson J."/>
            <person name="Nolan M."/>
            <person name="Tritt A."/>
            <person name="Barry K.W."/>
            <person name="Grigoriev I.V."/>
            <person name="Nagy L.G."/>
            <person name="Hibbett D."/>
            <person name="Henrissat B."/>
            <person name="Matheny P.B."/>
            <person name="Labbe J."/>
            <person name="Martin F.M."/>
        </authorList>
    </citation>
    <scope>NUCLEOTIDE SEQUENCE</scope>
    <source>
        <strain evidence="1">EC-137</strain>
    </source>
</reference>
<evidence type="ECO:0000313" key="2">
    <source>
        <dbReference type="Proteomes" id="UP000814128"/>
    </source>
</evidence>
<evidence type="ECO:0000313" key="1">
    <source>
        <dbReference type="EMBL" id="KAI0034202.1"/>
    </source>
</evidence>
<proteinExistence type="predicted"/>
<sequence>MGCTHSSNVDLTRDVCLHHFDLHRVIGKGSFGKVRVVQHKRSKAAYALKYVNKQQCLKQKAVANVVRERQLLEEVRHPFLVNLRYAFQDEENCFFVLDLMLGGDLRYHLTTKGCFPERVVRFWIAEVSCGLAFLHRERIVHRDLKPDNILLDAAGHAHITDFNVATYYTPRRGHTSVTGTVAYMAPEMLHSARYGYQWQVDWWALGVIAHELLWMKRPFDGTNVEKITQRILNDPIVVPPCVNVNMRPISMEGCHALLDRNPRTRLGCGNVQTSLEEVRRHAWFASLDWCALQAKEHPPPFVPDPNEFNFDLGLEMDEYMLAERKPGSKRHTPIDMEKLSPEQRKLLVEFTPFDFERPARRTHFTQNSPATAYYPTHHIVAGAPLSQTTTFVGVSKDPSPASSATSSYSGSVRSSSDTRYIHS</sequence>